<evidence type="ECO:0000256" key="3">
    <source>
        <dbReference type="ARBA" id="ARBA00023163"/>
    </source>
</evidence>
<dbReference type="InterPro" id="IPR028978">
    <property type="entry name" value="Chorismate_lyase_/UTRA_dom_sf"/>
</dbReference>
<dbReference type="EMBL" id="BMUW01000023">
    <property type="protein sequence ID" value="GGZ81288.1"/>
    <property type="molecule type" value="Genomic_DNA"/>
</dbReference>
<dbReference type="PANTHER" id="PTHR44846:SF17">
    <property type="entry name" value="GNTR-FAMILY TRANSCRIPTIONAL REGULATOR"/>
    <property type="match status" value="1"/>
</dbReference>
<keyword evidence="2" id="KW-0238">DNA-binding</keyword>
<organism evidence="5 6">
    <name type="scientific">Streptomyces rubiginosohelvolus</name>
    <dbReference type="NCBI Taxonomy" id="67362"/>
    <lineage>
        <taxon>Bacteria</taxon>
        <taxon>Bacillati</taxon>
        <taxon>Actinomycetota</taxon>
        <taxon>Actinomycetes</taxon>
        <taxon>Kitasatosporales</taxon>
        <taxon>Streptomycetaceae</taxon>
        <taxon>Streptomyces</taxon>
    </lineage>
</organism>
<evidence type="ECO:0000259" key="4">
    <source>
        <dbReference type="PROSITE" id="PS50949"/>
    </source>
</evidence>
<keyword evidence="3" id="KW-0804">Transcription</keyword>
<dbReference type="CDD" id="cd07377">
    <property type="entry name" value="WHTH_GntR"/>
    <property type="match status" value="1"/>
</dbReference>
<dbReference type="SMART" id="SM00345">
    <property type="entry name" value="HTH_GNTR"/>
    <property type="match status" value="1"/>
</dbReference>
<keyword evidence="6" id="KW-1185">Reference proteome</keyword>
<dbReference type="PROSITE" id="PS50949">
    <property type="entry name" value="HTH_GNTR"/>
    <property type="match status" value="1"/>
</dbReference>
<dbReference type="Proteomes" id="UP000624183">
    <property type="component" value="Unassembled WGS sequence"/>
</dbReference>
<evidence type="ECO:0000256" key="1">
    <source>
        <dbReference type="ARBA" id="ARBA00023015"/>
    </source>
</evidence>
<evidence type="ECO:0000313" key="5">
    <source>
        <dbReference type="EMBL" id="GGZ81288.1"/>
    </source>
</evidence>
<proteinExistence type="predicted"/>
<dbReference type="InterPro" id="IPR050679">
    <property type="entry name" value="Bact_HTH_transcr_reg"/>
</dbReference>
<dbReference type="Gene3D" id="3.40.1410.10">
    <property type="entry name" value="Chorismate lyase-like"/>
    <property type="match status" value="1"/>
</dbReference>
<dbReference type="SUPFAM" id="SSF64288">
    <property type="entry name" value="Chorismate lyase-like"/>
    <property type="match status" value="1"/>
</dbReference>
<dbReference type="InterPro" id="IPR000524">
    <property type="entry name" value="Tscrpt_reg_HTH_GntR"/>
</dbReference>
<dbReference type="SUPFAM" id="SSF46785">
    <property type="entry name" value="Winged helix' DNA-binding domain"/>
    <property type="match status" value="1"/>
</dbReference>
<dbReference type="Gene3D" id="1.10.10.10">
    <property type="entry name" value="Winged helix-like DNA-binding domain superfamily/Winged helix DNA-binding domain"/>
    <property type="match status" value="1"/>
</dbReference>
<dbReference type="InterPro" id="IPR036388">
    <property type="entry name" value="WH-like_DNA-bd_sf"/>
</dbReference>
<accession>A0ABQ3CAS3</accession>
<evidence type="ECO:0000256" key="2">
    <source>
        <dbReference type="ARBA" id="ARBA00023125"/>
    </source>
</evidence>
<comment type="caution">
    <text evidence="5">The sequence shown here is derived from an EMBL/GenBank/DDBJ whole genome shotgun (WGS) entry which is preliminary data.</text>
</comment>
<feature type="domain" description="HTH gntR-type" evidence="4">
    <location>
        <begin position="2"/>
        <end position="70"/>
    </location>
</feature>
<sequence length="244" mass="27117">MPPKWQRLADELASQIADGTYAPGDYLPHIRELVRQGKGSITTVHAAYKALETEGLVISSRGHGTRVQPQDAAPQSAVSGLGRLNRLKRTGRSYGPRESSTDHVVALRSCADSEFADLLEIDLYDEVVLRGRTFIRGDKPTVVALSIIKTRALAAVPELLREERLPRFWQELYTERTGVEISADPEQRGARLASDDELRRFGINVASNVAVPVLVLRSVFRDDEGPIEVWEDVYRPGMWQVGGE</sequence>
<gene>
    <name evidence="5" type="ORF">GCM10010328_64840</name>
</gene>
<dbReference type="Pfam" id="PF00392">
    <property type="entry name" value="GntR"/>
    <property type="match status" value="1"/>
</dbReference>
<dbReference type="PANTHER" id="PTHR44846">
    <property type="entry name" value="MANNOSYL-D-GLYCERATE TRANSPORT/METABOLISM SYSTEM REPRESSOR MNGR-RELATED"/>
    <property type="match status" value="1"/>
</dbReference>
<reference evidence="6" key="1">
    <citation type="journal article" date="2019" name="Int. J. Syst. Evol. Microbiol.">
        <title>The Global Catalogue of Microorganisms (GCM) 10K type strain sequencing project: providing services to taxonomists for standard genome sequencing and annotation.</title>
        <authorList>
            <consortium name="The Broad Institute Genomics Platform"/>
            <consortium name="The Broad Institute Genome Sequencing Center for Infectious Disease"/>
            <person name="Wu L."/>
            <person name="Ma J."/>
        </authorList>
    </citation>
    <scope>NUCLEOTIDE SEQUENCE [LARGE SCALE GENOMIC DNA]</scope>
    <source>
        <strain evidence="6">JCM 4602</strain>
    </source>
</reference>
<dbReference type="InterPro" id="IPR036390">
    <property type="entry name" value="WH_DNA-bd_sf"/>
</dbReference>
<evidence type="ECO:0000313" key="6">
    <source>
        <dbReference type="Proteomes" id="UP000624183"/>
    </source>
</evidence>
<keyword evidence="1" id="KW-0805">Transcription regulation</keyword>
<protein>
    <recommendedName>
        <fullName evidence="4">HTH gntR-type domain-containing protein</fullName>
    </recommendedName>
</protein>
<name>A0ABQ3CAS3_9ACTN</name>